<name>G2YCB2_BOTF4</name>
<evidence type="ECO:0000313" key="1">
    <source>
        <dbReference type="EMBL" id="CCD49532.1"/>
    </source>
</evidence>
<dbReference type="Proteomes" id="UP000008177">
    <property type="component" value="Unplaced contigs"/>
</dbReference>
<organism evidence="1 2">
    <name type="scientific">Botryotinia fuckeliana (strain T4)</name>
    <name type="common">Noble rot fungus</name>
    <name type="synonym">Botrytis cinerea</name>
    <dbReference type="NCBI Taxonomy" id="999810"/>
    <lineage>
        <taxon>Eukaryota</taxon>
        <taxon>Fungi</taxon>
        <taxon>Dikarya</taxon>
        <taxon>Ascomycota</taxon>
        <taxon>Pezizomycotina</taxon>
        <taxon>Leotiomycetes</taxon>
        <taxon>Helotiales</taxon>
        <taxon>Sclerotiniaceae</taxon>
        <taxon>Botrytis</taxon>
    </lineage>
</organism>
<dbReference type="InParanoid" id="G2YCB2"/>
<gene>
    <name evidence="1" type="ORF">BofuT4_P099090.1</name>
</gene>
<protein>
    <submittedName>
        <fullName evidence="1">Uncharacterized protein</fullName>
    </submittedName>
</protein>
<accession>G2YCB2</accession>
<dbReference type="AlphaFoldDB" id="G2YCB2"/>
<dbReference type="EMBL" id="FQ790316">
    <property type="protein sequence ID" value="CCD49532.1"/>
    <property type="molecule type" value="Genomic_DNA"/>
</dbReference>
<reference evidence="2" key="1">
    <citation type="journal article" date="2011" name="PLoS Genet.">
        <title>Genomic analysis of the necrotrophic fungal pathogens Sclerotinia sclerotiorum and Botrytis cinerea.</title>
        <authorList>
            <person name="Amselem J."/>
            <person name="Cuomo C.A."/>
            <person name="van Kan J.A."/>
            <person name="Viaud M."/>
            <person name="Benito E.P."/>
            <person name="Couloux A."/>
            <person name="Coutinho P.M."/>
            <person name="de Vries R.P."/>
            <person name="Dyer P.S."/>
            <person name="Fillinger S."/>
            <person name="Fournier E."/>
            <person name="Gout L."/>
            <person name="Hahn M."/>
            <person name="Kohn L."/>
            <person name="Lapalu N."/>
            <person name="Plummer K.M."/>
            <person name="Pradier J.M."/>
            <person name="Quevillon E."/>
            <person name="Sharon A."/>
            <person name="Simon A."/>
            <person name="ten Have A."/>
            <person name="Tudzynski B."/>
            <person name="Tudzynski P."/>
            <person name="Wincker P."/>
            <person name="Andrew M."/>
            <person name="Anthouard V."/>
            <person name="Beever R.E."/>
            <person name="Beffa R."/>
            <person name="Benoit I."/>
            <person name="Bouzid O."/>
            <person name="Brault B."/>
            <person name="Chen Z."/>
            <person name="Choquer M."/>
            <person name="Collemare J."/>
            <person name="Cotton P."/>
            <person name="Danchin E.G."/>
            <person name="Da Silva C."/>
            <person name="Gautier A."/>
            <person name="Giraud C."/>
            <person name="Giraud T."/>
            <person name="Gonzalez C."/>
            <person name="Grossetete S."/>
            <person name="Guldener U."/>
            <person name="Henrissat B."/>
            <person name="Howlett B.J."/>
            <person name="Kodira C."/>
            <person name="Kretschmer M."/>
            <person name="Lappartient A."/>
            <person name="Leroch M."/>
            <person name="Levis C."/>
            <person name="Mauceli E."/>
            <person name="Neuveglise C."/>
            <person name="Oeser B."/>
            <person name="Pearson M."/>
            <person name="Poulain J."/>
            <person name="Poussereau N."/>
            <person name="Quesneville H."/>
            <person name="Rascle C."/>
            <person name="Schumacher J."/>
            <person name="Segurens B."/>
            <person name="Sexton A."/>
            <person name="Silva E."/>
            <person name="Sirven C."/>
            <person name="Soanes D.M."/>
            <person name="Talbot N.J."/>
            <person name="Templeton M."/>
            <person name="Yandava C."/>
            <person name="Yarden O."/>
            <person name="Zeng Q."/>
            <person name="Rollins J.A."/>
            <person name="Lebrun M.H."/>
            <person name="Dickman M."/>
        </authorList>
    </citation>
    <scope>NUCLEOTIDE SEQUENCE [LARGE SCALE GENOMIC DNA]</scope>
    <source>
        <strain evidence="2">T4</strain>
    </source>
</reference>
<sequence>MTNAAIMVQLPQCPSMLLVSTDVFGRAVRVVSRCTSNTCYLTISGYHQVFLSSYSAFHPKYSFVGAHNLFEGFLVKMEVSSQSVDANVQSRSRPIRASFSTTLETHTKLFGLIGLSSEDYRRQH</sequence>
<proteinExistence type="predicted"/>
<dbReference type="HOGENOM" id="CLU_2003563_0_0_1"/>
<evidence type="ECO:0000313" key="2">
    <source>
        <dbReference type="Proteomes" id="UP000008177"/>
    </source>
</evidence>